<dbReference type="GO" id="GO:0031297">
    <property type="term" value="P:replication fork processing"/>
    <property type="evidence" value="ECO:0007669"/>
    <property type="project" value="TreeGrafter"/>
</dbReference>
<organism evidence="4 5">
    <name type="scientific">Rhodnius prolixus</name>
    <name type="common">Triatomid bug</name>
    <dbReference type="NCBI Taxonomy" id="13249"/>
    <lineage>
        <taxon>Eukaryota</taxon>
        <taxon>Metazoa</taxon>
        <taxon>Ecdysozoa</taxon>
        <taxon>Arthropoda</taxon>
        <taxon>Hexapoda</taxon>
        <taxon>Insecta</taxon>
        <taxon>Pterygota</taxon>
        <taxon>Neoptera</taxon>
        <taxon>Paraneoptera</taxon>
        <taxon>Hemiptera</taxon>
        <taxon>Heteroptera</taxon>
        <taxon>Panheteroptera</taxon>
        <taxon>Cimicomorpha</taxon>
        <taxon>Reduviidae</taxon>
        <taxon>Triatominae</taxon>
        <taxon>Rhodnius</taxon>
    </lineage>
</organism>
<dbReference type="STRING" id="13249.T1HZR2"/>
<dbReference type="GO" id="GO:0000724">
    <property type="term" value="P:double-strand break repair via homologous recombination"/>
    <property type="evidence" value="ECO:0007669"/>
    <property type="project" value="TreeGrafter"/>
</dbReference>
<evidence type="ECO:0000256" key="2">
    <source>
        <dbReference type="ARBA" id="ARBA00022737"/>
    </source>
</evidence>
<accession>T1HZR2</accession>
<dbReference type="VEuPathDB" id="VectorBase:RPRC009532"/>
<sequence>MNIAELFNLIGDTEKMVEYYEKAKISSESAGSDKLKKIVLQCAFNALTDAKCFTKATEIQRELVNFTYLDVSESDSEDEERKQYGLHIDLDDLSDIDGAVNDEDEKRKITRTRVKPKTNLQKRNEKGETPLHLAAISGNATLVGKLIDQ</sequence>
<dbReference type="PANTHER" id="PTHR46358:SF1">
    <property type="entry name" value="TONSOKU-LIKE PROTEIN"/>
    <property type="match status" value="1"/>
</dbReference>
<dbReference type="InterPro" id="IPR036770">
    <property type="entry name" value="Ankyrin_rpt-contain_sf"/>
</dbReference>
<dbReference type="SUPFAM" id="SSF48403">
    <property type="entry name" value="Ankyrin repeat"/>
    <property type="match status" value="1"/>
</dbReference>
<evidence type="ECO:0000313" key="4">
    <source>
        <dbReference type="EnsemblMetazoa" id="RPRC009532-PA"/>
    </source>
</evidence>
<dbReference type="Gene3D" id="1.25.40.20">
    <property type="entry name" value="Ankyrin repeat-containing domain"/>
    <property type="match status" value="1"/>
</dbReference>
<dbReference type="InParanoid" id="T1HZR2"/>
<dbReference type="Proteomes" id="UP000015103">
    <property type="component" value="Unassembled WGS sequence"/>
</dbReference>
<dbReference type="InterPro" id="IPR002110">
    <property type="entry name" value="Ankyrin_rpt"/>
</dbReference>
<evidence type="ECO:0000313" key="5">
    <source>
        <dbReference type="Proteomes" id="UP000015103"/>
    </source>
</evidence>
<dbReference type="HOGENOM" id="CLU_1754349_0_0_1"/>
<name>T1HZR2_RHOPR</name>
<comment type="subcellular location">
    <subcellularLocation>
        <location evidence="1">Nucleus</location>
    </subcellularLocation>
</comment>
<dbReference type="PROSITE" id="PS50088">
    <property type="entry name" value="ANK_REPEAT"/>
    <property type="match status" value="1"/>
</dbReference>
<dbReference type="InterPro" id="IPR052311">
    <property type="entry name" value="MMS22L-TONSL_complex_comp"/>
</dbReference>
<dbReference type="PANTHER" id="PTHR46358">
    <property type="entry name" value="TONSOKU-LIKE PROTEIN"/>
    <property type="match status" value="1"/>
</dbReference>
<keyword evidence="3" id="KW-0539">Nucleus</keyword>
<evidence type="ECO:0000256" key="1">
    <source>
        <dbReference type="ARBA" id="ARBA00004123"/>
    </source>
</evidence>
<dbReference type="GO" id="GO:0043596">
    <property type="term" value="C:nuclear replication fork"/>
    <property type="evidence" value="ECO:0007669"/>
    <property type="project" value="TreeGrafter"/>
</dbReference>
<reference evidence="4" key="1">
    <citation type="submission" date="2015-05" db="UniProtKB">
        <authorList>
            <consortium name="EnsemblMetazoa"/>
        </authorList>
    </citation>
    <scope>IDENTIFICATION</scope>
</reference>
<dbReference type="EMBL" id="ACPB03007519">
    <property type="status" value="NOT_ANNOTATED_CDS"/>
    <property type="molecule type" value="Genomic_DNA"/>
</dbReference>
<evidence type="ECO:0000256" key="3">
    <source>
        <dbReference type="ARBA" id="ARBA00023242"/>
    </source>
</evidence>
<keyword evidence="5" id="KW-1185">Reference proteome</keyword>
<protein>
    <submittedName>
        <fullName evidence="4">ANK_REP_REGION domain-containing protein</fullName>
    </submittedName>
</protein>
<dbReference type="AlphaFoldDB" id="T1HZR2"/>
<dbReference type="PROSITE" id="PS50297">
    <property type="entry name" value="ANK_REP_REGION"/>
    <property type="match status" value="1"/>
</dbReference>
<proteinExistence type="predicted"/>
<keyword evidence="2" id="KW-0677">Repeat</keyword>
<dbReference type="EnsemblMetazoa" id="RPRC009532-RA">
    <property type="protein sequence ID" value="RPRC009532-PA"/>
    <property type="gene ID" value="RPRC009532"/>
</dbReference>